<evidence type="ECO:0000313" key="2">
    <source>
        <dbReference type="EMBL" id="CCO07448.1"/>
    </source>
</evidence>
<dbReference type="AlphaFoldDB" id="K8E7G5"/>
<reference evidence="2 3" key="1">
    <citation type="journal article" date="2013" name="Genome Announc.">
        <title>Genome Sequence of the Sulfate-Reducing Bacterium Desulfotomaculum hydrothermale Lam5(T).</title>
        <authorList>
            <person name="Amin O."/>
            <person name="Fardeau M.L."/>
            <person name="Valette O."/>
            <person name="Hirschler-Rea A."/>
            <person name="Barbe V."/>
            <person name="Medigue C."/>
            <person name="Vacherie B."/>
            <person name="Ollivier B."/>
            <person name="Bertin P.N."/>
            <person name="Dolla A."/>
        </authorList>
    </citation>
    <scope>NUCLEOTIDE SEQUENCE [LARGE SCALE GENOMIC DNA]</scope>
    <source>
        <strain evidence="3">Lam5 / DSM 18033</strain>
    </source>
</reference>
<evidence type="ECO:0000313" key="3">
    <source>
        <dbReference type="Proteomes" id="UP000009315"/>
    </source>
</evidence>
<keyword evidence="3" id="KW-1185">Reference proteome</keyword>
<dbReference type="EMBL" id="CAOS01000003">
    <property type="protein sequence ID" value="CCO07448.1"/>
    <property type="molecule type" value="Genomic_DNA"/>
</dbReference>
<evidence type="ECO:0000256" key="1">
    <source>
        <dbReference type="SAM" id="Phobius"/>
    </source>
</evidence>
<sequence>MPWVITAVVSWIIFYFLVDVNLLRRTVWGGFFTLALGSLVDWGGQYLNLYKFHDVIISWAGCSVFYKFGPVFVIGILFTQYLPKKKYLQVINIVVISLLYLTLELLILQTTAAEYINWHYLASFTVDIGAFIALTWFAETFCLLPYNKGHLF</sequence>
<feature type="transmembrane region" description="Helical" evidence="1">
    <location>
        <begin position="120"/>
        <end position="146"/>
    </location>
</feature>
<accession>K8E7G5</accession>
<keyword evidence="1" id="KW-0812">Transmembrane</keyword>
<dbReference type="eggNOG" id="ENOG5032PE4">
    <property type="taxonomic scope" value="Bacteria"/>
</dbReference>
<proteinExistence type="predicted"/>
<name>K8E7G5_9FIRM</name>
<feature type="transmembrane region" description="Helical" evidence="1">
    <location>
        <begin position="56"/>
        <end position="78"/>
    </location>
</feature>
<dbReference type="STRING" id="1121428.DESHY_110392"/>
<feature type="transmembrane region" description="Helical" evidence="1">
    <location>
        <begin position="90"/>
        <end position="108"/>
    </location>
</feature>
<keyword evidence="1" id="KW-1133">Transmembrane helix</keyword>
<feature type="transmembrane region" description="Helical" evidence="1">
    <location>
        <begin position="30"/>
        <end position="50"/>
    </location>
</feature>
<feature type="transmembrane region" description="Helical" evidence="1">
    <location>
        <begin position="6"/>
        <end position="23"/>
    </location>
</feature>
<dbReference type="OrthoDB" id="1724157at2"/>
<dbReference type="Proteomes" id="UP000009315">
    <property type="component" value="Unassembled WGS sequence"/>
</dbReference>
<protein>
    <submittedName>
        <fullName evidence="2">Uncharacterized protein</fullName>
    </submittedName>
</protein>
<gene>
    <name evidence="2" type="ORF">DESHY_110392</name>
</gene>
<comment type="caution">
    <text evidence="2">The sequence shown here is derived from an EMBL/GenBank/DDBJ whole genome shotgun (WGS) entry which is preliminary data.</text>
</comment>
<dbReference type="RefSeq" id="WP_008410324.1">
    <property type="nucleotide sequence ID" value="NZ_CAOS01000003.1"/>
</dbReference>
<keyword evidence="1" id="KW-0472">Membrane</keyword>
<organism evidence="2 3">
    <name type="scientific">Desulforamulus hydrothermalis Lam5 = DSM 18033</name>
    <dbReference type="NCBI Taxonomy" id="1121428"/>
    <lineage>
        <taxon>Bacteria</taxon>
        <taxon>Bacillati</taxon>
        <taxon>Bacillota</taxon>
        <taxon>Clostridia</taxon>
        <taxon>Eubacteriales</taxon>
        <taxon>Peptococcaceae</taxon>
        <taxon>Desulforamulus</taxon>
    </lineage>
</organism>